<evidence type="ECO:0000313" key="2">
    <source>
        <dbReference type="EMBL" id="OUL58614.1"/>
    </source>
</evidence>
<organism evidence="2 3">
    <name type="scientific">Pseudoalteromonas ulvae</name>
    <dbReference type="NCBI Taxonomy" id="107327"/>
    <lineage>
        <taxon>Bacteria</taxon>
        <taxon>Pseudomonadati</taxon>
        <taxon>Pseudomonadota</taxon>
        <taxon>Gammaproteobacteria</taxon>
        <taxon>Alteromonadales</taxon>
        <taxon>Pseudoalteromonadaceae</taxon>
        <taxon>Pseudoalteromonas</taxon>
    </lineage>
</organism>
<evidence type="ECO:0000313" key="3">
    <source>
        <dbReference type="Proteomes" id="UP000194841"/>
    </source>
</evidence>
<dbReference type="PROSITE" id="PS51257">
    <property type="entry name" value="PROKAR_LIPOPROTEIN"/>
    <property type="match status" value="1"/>
</dbReference>
<accession>A0A244CSN3</accession>
<name>A0A244CSN3_PSEDV</name>
<comment type="caution">
    <text evidence="2">The sequence shown here is derived from an EMBL/GenBank/DDBJ whole genome shotgun (WGS) entry which is preliminary data.</text>
</comment>
<reference evidence="2 3" key="1">
    <citation type="submission" date="2017-02" db="EMBL/GenBank/DDBJ databases">
        <title>Pseudoalteromonas ulvae TC14 Genome.</title>
        <authorList>
            <person name="Molmeret M."/>
        </authorList>
    </citation>
    <scope>NUCLEOTIDE SEQUENCE [LARGE SCALE GENOMIC DNA]</scope>
    <source>
        <strain evidence="2">TC14</strain>
    </source>
</reference>
<evidence type="ECO:0000259" key="1">
    <source>
        <dbReference type="Pfam" id="PF17680"/>
    </source>
</evidence>
<keyword evidence="3" id="KW-1185">Reference proteome</keyword>
<dbReference type="InterPro" id="IPR014549">
    <property type="entry name" value="FlgO"/>
</dbReference>
<feature type="domain" description="FlgO" evidence="1">
    <location>
        <begin position="49"/>
        <end position="182"/>
    </location>
</feature>
<proteinExistence type="predicted"/>
<dbReference type="RefSeq" id="WP_086743916.1">
    <property type="nucleotide sequence ID" value="NZ_MWPV01000002.1"/>
</dbReference>
<protein>
    <recommendedName>
        <fullName evidence="1">FlgO domain-containing protein</fullName>
    </recommendedName>
</protein>
<sequence>MSRILISFLIPVLIAGCQITSEPPKVLPDSEQKIQIEYVKSNLRPEVDQLNYAMLKDMANFRVGSTIAVMTFIAMDSMSAHANNPQEYMLGQQISESLSVGLTTLGFNVIEHRRSEAIRLKKNESLMLSSDPNKLQASQKIDYVISGTYTVSEKHFIVNAKLIDLSTNIAVAAASRSMPIEVLWSDTKVKQRAGMLYRSEY</sequence>
<dbReference type="Proteomes" id="UP000194841">
    <property type="component" value="Unassembled WGS sequence"/>
</dbReference>
<gene>
    <name evidence="2" type="ORF">B1199_09860</name>
</gene>
<dbReference type="InterPro" id="IPR041215">
    <property type="entry name" value="FlgO_dom"/>
</dbReference>
<dbReference type="Pfam" id="PF17680">
    <property type="entry name" value="FlgO"/>
    <property type="match status" value="1"/>
</dbReference>
<dbReference type="EMBL" id="MWPV01000002">
    <property type="protein sequence ID" value="OUL58614.1"/>
    <property type="molecule type" value="Genomic_DNA"/>
</dbReference>
<dbReference type="PIRSF" id="PIRSF028688">
    <property type="entry name" value="UCP_imp_028688"/>
    <property type="match status" value="1"/>
</dbReference>
<dbReference type="AlphaFoldDB" id="A0A244CSN3"/>
<dbReference type="OrthoDB" id="6385614at2"/>